<name>A0A9D2XNM3_NOTFU</name>
<keyword evidence="3 11" id="KW-0812">Transmembrane</keyword>
<evidence type="ECO:0000256" key="5">
    <source>
        <dbReference type="ARBA" id="ARBA00022737"/>
    </source>
</evidence>
<organism evidence="14 15">
    <name type="scientific">Nothobranchius furzeri</name>
    <name type="common">Turquoise killifish</name>
    <dbReference type="NCBI Taxonomy" id="105023"/>
    <lineage>
        <taxon>Eukaryota</taxon>
        <taxon>Metazoa</taxon>
        <taxon>Chordata</taxon>
        <taxon>Craniata</taxon>
        <taxon>Vertebrata</taxon>
        <taxon>Euteleostomi</taxon>
        <taxon>Actinopterygii</taxon>
        <taxon>Neopterygii</taxon>
        <taxon>Teleostei</taxon>
        <taxon>Neoteleostei</taxon>
        <taxon>Acanthomorphata</taxon>
        <taxon>Ovalentaria</taxon>
        <taxon>Atherinomorphae</taxon>
        <taxon>Cyprinodontiformes</taxon>
        <taxon>Nothobranchiidae</taxon>
        <taxon>Nothobranchius</taxon>
    </lineage>
</organism>
<dbReference type="SMART" id="SM00060">
    <property type="entry name" value="FN3"/>
    <property type="match status" value="4"/>
</dbReference>
<dbReference type="PANTHER" id="PTHR48423:SF1">
    <property type="entry name" value="INTERLEUKIN-27 RECEPTOR SUBUNIT ALPHA"/>
    <property type="match status" value="1"/>
</dbReference>
<keyword evidence="5" id="KW-0677">Repeat</keyword>
<evidence type="ECO:0000313" key="14">
    <source>
        <dbReference type="EMBL" id="KAF7205476.1"/>
    </source>
</evidence>
<dbReference type="Proteomes" id="UP000822369">
    <property type="component" value="Chromosome 15"/>
</dbReference>
<dbReference type="AlphaFoldDB" id="A0A9D2XNM3"/>
<comment type="caution">
    <text evidence="14">The sequence shown here is derived from an EMBL/GenBank/DDBJ whole genome shotgun (WGS) entry which is preliminary data.</text>
</comment>
<protein>
    <submittedName>
        <fullName evidence="14">Interleukin-6 receptor subunit beta-like</fullName>
    </submittedName>
</protein>
<evidence type="ECO:0000313" key="15">
    <source>
        <dbReference type="Proteomes" id="UP000822369"/>
    </source>
</evidence>
<sequence>MHFWSYKLPLIIWTLMNFLPLSSFELTVKNTQLKPCKTNKRLCVTNPGDCDLRPPLSLQRTLNVSCSYQITNVGSSVSCDWGQGSDLQTDASLIFSSQNRVFHCGSIFNPAAGLNVTVRVKDFRTGLEVWSQPHTVHLWNAYKPSRPSGVSVLGSTEDSLVVSFSWYSSHDGRCRLRHRPSSTHMWTHVADSFPAPASHNLTYTIRNLLPFKVYRASVACRGTNGIWSDWSSDANGRTLDRKPSRPSVVCYRVEKTVSSTPLLHLKWKAPEPDETGGRILGYQVSVHPNEKIQNLTETEAVLEVQEGNSSATVRAFNTAGLGAAALLNITAEKRVTLPSVRNLWISSLFPGNQTLLVQWTFPSSSPSSPISHVSVEWREEKRPSASRWSRLDSAVTSAVIRDVDPDESYLVSVFPVFHQQCGPPQALAASLQLGALMEAVDLKVVGTNKTAVTIMWAWQRKSKPIRVKGYRVMLRSDSDTRTVPLWPDQRQHTFFNLTPNTEYSLLLLADGAAKSTVTVTTHYDEVPVVATAAPVLLLAVAVIVISILSRTAYKSHFFPPVSSPRLSTTGQWLMSPEPKKRFERSILKIRDFEVTDVVGNKSLILLSPKSRTSSEDSSLLSTSSPGKTSHVGPDVAFETGPITDEPSYRHGDGVYAARDSVRDDNCCSPQKGGDIDQREVAEKIQLQEFSFLTDFLRNPVPEVATRLTGGSYLICEMDYLANGCIRPEAAETTT</sequence>
<feature type="domain" description="Fibronectin type-III" evidence="13">
    <location>
        <begin position="339"/>
        <end position="436"/>
    </location>
</feature>
<keyword evidence="7 11" id="KW-0472">Membrane</keyword>
<evidence type="ECO:0000256" key="12">
    <source>
        <dbReference type="SAM" id="SignalP"/>
    </source>
</evidence>
<dbReference type="OrthoDB" id="9828391at2759"/>
<gene>
    <name evidence="14" type="ORF">G4P62_010786</name>
</gene>
<keyword evidence="6 11" id="KW-1133">Transmembrane helix</keyword>
<dbReference type="InterPro" id="IPR052672">
    <property type="entry name" value="Type1_Cytokine_Rcpt_Type2"/>
</dbReference>
<keyword evidence="8 14" id="KW-0675">Receptor</keyword>
<feature type="domain" description="Fibronectin type-III" evidence="13">
    <location>
        <begin position="146"/>
        <end position="241"/>
    </location>
</feature>
<evidence type="ECO:0000256" key="2">
    <source>
        <dbReference type="ARBA" id="ARBA00008921"/>
    </source>
</evidence>
<feature type="signal peptide" evidence="12">
    <location>
        <begin position="1"/>
        <end position="23"/>
    </location>
</feature>
<dbReference type="CDD" id="cd00063">
    <property type="entry name" value="FN3"/>
    <property type="match status" value="3"/>
</dbReference>
<reference evidence="14" key="1">
    <citation type="submission" date="2020-03" db="EMBL/GenBank/DDBJ databases">
        <title>Intra-Species Differences in Population Size shape Life History and Genome Evolution.</title>
        <authorList>
            <person name="Willemsen D."/>
            <person name="Cui R."/>
            <person name="Valenzano D.R."/>
        </authorList>
    </citation>
    <scope>NUCLEOTIDE SEQUENCE</scope>
    <source>
        <strain evidence="14">GRZ</strain>
        <tissue evidence="14">Whole</tissue>
    </source>
</reference>
<keyword evidence="9" id="KW-0325">Glycoprotein</keyword>
<dbReference type="KEGG" id="nfu:107386188"/>
<feature type="chain" id="PRO_5038425762" evidence="12">
    <location>
        <begin position="24"/>
        <end position="734"/>
    </location>
</feature>
<comment type="subcellular location">
    <subcellularLocation>
        <location evidence="1">Membrane</location>
        <topology evidence="1">Single-pass type I membrane protein</topology>
    </subcellularLocation>
</comment>
<dbReference type="PANTHER" id="PTHR48423">
    <property type="entry name" value="INTERLEUKIN-27 RECEPTOR SUBUNIT ALPHA"/>
    <property type="match status" value="1"/>
</dbReference>
<evidence type="ECO:0000256" key="9">
    <source>
        <dbReference type="ARBA" id="ARBA00023180"/>
    </source>
</evidence>
<comment type="similarity">
    <text evidence="2">Belongs to the type I cytokine receptor family. Type 2 subfamily.</text>
</comment>
<dbReference type="InterPro" id="IPR036116">
    <property type="entry name" value="FN3_sf"/>
</dbReference>
<feature type="transmembrane region" description="Helical" evidence="11">
    <location>
        <begin position="528"/>
        <end position="548"/>
    </location>
</feature>
<evidence type="ECO:0000256" key="4">
    <source>
        <dbReference type="ARBA" id="ARBA00022729"/>
    </source>
</evidence>
<evidence type="ECO:0000256" key="11">
    <source>
        <dbReference type="SAM" id="Phobius"/>
    </source>
</evidence>
<evidence type="ECO:0000256" key="6">
    <source>
        <dbReference type="ARBA" id="ARBA00022989"/>
    </source>
</evidence>
<proteinExistence type="inferred from homology"/>
<keyword evidence="4 12" id="KW-0732">Signal</keyword>
<evidence type="ECO:0000256" key="7">
    <source>
        <dbReference type="ARBA" id="ARBA00023136"/>
    </source>
</evidence>
<dbReference type="InterPro" id="IPR003961">
    <property type="entry name" value="FN3_dom"/>
</dbReference>
<dbReference type="SUPFAM" id="SSF49265">
    <property type="entry name" value="Fibronectin type III"/>
    <property type="match status" value="2"/>
</dbReference>
<evidence type="ECO:0000256" key="10">
    <source>
        <dbReference type="SAM" id="MobiDB-lite"/>
    </source>
</evidence>
<dbReference type="PROSITE" id="PS50853">
    <property type="entry name" value="FN3"/>
    <property type="match status" value="3"/>
</dbReference>
<dbReference type="InterPro" id="IPR013783">
    <property type="entry name" value="Ig-like_fold"/>
</dbReference>
<dbReference type="GO" id="GO:0005886">
    <property type="term" value="C:plasma membrane"/>
    <property type="evidence" value="ECO:0007669"/>
    <property type="project" value="UniProtKB-ARBA"/>
</dbReference>
<feature type="region of interest" description="Disordered" evidence="10">
    <location>
        <begin position="612"/>
        <end position="651"/>
    </location>
</feature>
<evidence type="ECO:0000256" key="1">
    <source>
        <dbReference type="ARBA" id="ARBA00004479"/>
    </source>
</evidence>
<evidence type="ECO:0000256" key="3">
    <source>
        <dbReference type="ARBA" id="ARBA00022692"/>
    </source>
</evidence>
<feature type="compositionally biased region" description="Low complexity" evidence="10">
    <location>
        <begin position="615"/>
        <end position="629"/>
    </location>
</feature>
<dbReference type="OMA" id="SCQGIFN"/>
<dbReference type="Pfam" id="PF00041">
    <property type="entry name" value="fn3"/>
    <property type="match status" value="1"/>
</dbReference>
<dbReference type="EMBL" id="JAAVVJ010000015">
    <property type="protein sequence ID" value="KAF7205476.1"/>
    <property type="molecule type" value="Genomic_DNA"/>
</dbReference>
<feature type="domain" description="Fibronectin type-III" evidence="13">
    <location>
        <begin position="438"/>
        <end position="524"/>
    </location>
</feature>
<evidence type="ECO:0000256" key="8">
    <source>
        <dbReference type="ARBA" id="ARBA00023170"/>
    </source>
</evidence>
<dbReference type="Gene3D" id="2.60.40.10">
    <property type="entry name" value="Immunoglobulins"/>
    <property type="match status" value="4"/>
</dbReference>
<evidence type="ECO:0000259" key="13">
    <source>
        <dbReference type="PROSITE" id="PS50853"/>
    </source>
</evidence>
<accession>A0A9D2XNM3</accession>